<feature type="binding site" evidence="7">
    <location>
        <position position="129"/>
    </location>
    <ligand>
        <name>S-adenosyl-L-methionine</name>
        <dbReference type="ChEBI" id="CHEBI:59789"/>
    </ligand>
</feature>
<feature type="binding site" evidence="7">
    <location>
        <position position="165"/>
    </location>
    <ligand>
        <name>substrate</name>
    </ligand>
</feature>
<proteinExistence type="inferred from homology"/>
<accession>A0A520S5H8</accession>
<feature type="binding site" evidence="7">
    <location>
        <position position="54"/>
    </location>
    <ligand>
        <name>S-adenosyl-L-methionine</name>
        <dbReference type="ChEBI" id="CHEBI:59789"/>
    </ligand>
</feature>
<comment type="caution">
    <text evidence="8">The sequence shown here is derived from an EMBL/GenBank/DDBJ whole genome shotgun (WGS) entry which is preliminary data.</text>
</comment>
<dbReference type="InterPro" id="IPR029063">
    <property type="entry name" value="SAM-dependent_MTases_sf"/>
</dbReference>
<dbReference type="AlphaFoldDB" id="A0A520S5H8"/>
<dbReference type="Gene3D" id="3.40.50.150">
    <property type="entry name" value="Vaccinia Virus protein VP39"/>
    <property type="match status" value="1"/>
</dbReference>
<dbReference type="UniPathway" id="UPA00989"/>
<dbReference type="GO" id="GO:0043527">
    <property type="term" value="C:tRNA methyltransferase complex"/>
    <property type="evidence" value="ECO:0007669"/>
    <property type="project" value="TreeGrafter"/>
</dbReference>
<keyword evidence="4 7" id="KW-0808">Transferase</keyword>
<gene>
    <name evidence="7 8" type="primary">trmB</name>
    <name evidence="8" type="ORF">EVA68_00205</name>
</gene>
<dbReference type="Proteomes" id="UP000316199">
    <property type="component" value="Unassembled WGS sequence"/>
</dbReference>
<dbReference type="PROSITE" id="PS51625">
    <property type="entry name" value="SAM_MT_TRMB"/>
    <property type="match status" value="1"/>
</dbReference>
<dbReference type="NCBIfam" id="TIGR00091">
    <property type="entry name" value="tRNA (guanosine(46)-N7)-methyltransferase TrmB"/>
    <property type="match status" value="1"/>
</dbReference>
<evidence type="ECO:0000313" key="9">
    <source>
        <dbReference type="Proteomes" id="UP000316199"/>
    </source>
</evidence>
<feature type="binding site" evidence="7">
    <location>
        <begin position="194"/>
        <end position="197"/>
    </location>
    <ligand>
        <name>substrate</name>
    </ligand>
</feature>
<feature type="binding site" evidence="7">
    <location>
        <position position="106"/>
    </location>
    <ligand>
        <name>S-adenosyl-L-methionine</name>
        <dbReference type="ChEBI" id="CHEBI:59789"/>
    </ligand>
</feature>
<reference evidence="8 9" key="1">
    <citation type="submission" date="2019-02" db="EMBL/GenBank/DDBJ databases">
        <title>Prokaryotic population dynamics and viral predation in marine succession experiment using metagenomics: the confinement effect.</title>
        <authorList>
            <person name="Haro-Moreno J.M."/>
            <person name="Rodriguez-Valera F."/>
            <person name="Lopez-Perez M."/>
        </authorList>
    </citation>
    <scope>NUCLEOTIDE SEQUENCE [LARGE SCALE GENOMIC DNA]</scope>
    <source>
        <strain evidence="8">MED-G157</strain>
    </source>
</reference>
<dbReference type="EMBL" id="SHAG01000001">
    <property type="protein sequence ID" value="RZO77684.1"/>
    <property type="molecule type" value="Genomic_DNA"/>
</dbReference>
<comment type="catalytic activity">
    <reaction evidence="1 7">
        <text>guanosine(46) in tRNA + S-adenosyl-L-methionine = N(7)-methylguanosine(46) in tRNA + S-adenosyl-L-homocysteine</text>
        <dbReference type="Rhea" id="RHEA:42708"/>
        <dbReference type="Rhea" id="RHEA-COMP:10188"/>
        <dbReference type="Rhea" id="RHEA-COMP:10189"/>
        <dbReference type="ChEBI" id="CHEBI:57856"/>
        <dbReference type="ChEBI" id="CHEBI:59789"/>
        <dbReference type="ChEBI" id="CHEBI:74269"/>
        <dbReference type="ChEBI" id="CHEBI:74480"/>
        <dbReference type="EC" id="2.1.1.33"/>
    </reaction>
</comment>
<evidence type="ECO:0000256" key="2">
    <source>
        <dbReference type="ARBA" id="ARBA00003015"/>
    </source>
</evidence>
<keyword evidence="5 7" id="KW-0949">S-adenosyl-L-methionine</keyword>
<comment type="pathway">
    <text evidence="7">tRNA modification; N(7)-methylguanine-tRNA biosynthesis.</text>
</comment>
<evidence type="ECO:0000256" key="1">
    <source>
        <dbReference type="ARBA" id="ARBA00000142"/>
    </source>
</evidence>
<evidence type="ECO:0000256" key="7">
    <source>
        <dbReference type="HAMAP-Rule" id="MF_01057"/>
    </source>
</evidence>
<feature type="binding site" evidence="7">
    <location>
        <position position="133"/>
    </location>
    <ligand>
        <name>substrate</name>
    </ligand>
</feature>
<dbReference type="PANTHER" id="PTHR23417:SF14">
    <property type="entry name" value="PENTACOTRIPEPTIDE-REPEAT REGION OF PRORP DOMAIN-CONTAINING PROTEIN"/>
    <property type="match status" value="1"/>
</dbReference>
<evidence type="ECO:0000256" key="4">
    <source>
        <dbReference type="ARBA" id="ARBA00022679"/>
    </source>
</evidence>
<keyword evidence="6 7" id="KW-0819">tRNA processing</keyword>
<dbReference type="EC" id="2.1.1.33" evidence="7"/>
<comment type="function">
    <text evidence="2 7">Catalyzes the formation of N(7)-methylguanine at position 46 (m7G46) in tRNA.</text>
</comment>
<evidence type="ECO:0000313" key="8">
    <source>
        <dbReference type="EMBL" id="RZO77684.1"/>
    </source>
</evidence>
<keyword evidence="3 7" id="KW-0489">Methyltransferase</keyword>
<name>A0A520S5H8_9GAMM</name>
<organism evidence="8 9">
    <name type="scientific">OM182 bacterium</name>
    <dbReference type="NCBI Taxonomy" id="2510334"/>
    <lineage>
        <taxon>Bacteria</taxon>
        <taxon>Pseudomonadati</taxon>
        <taxon>Pseudomonadota</taxon>
        <taxon>Gammaproteobacteria</taxon>
        <taxon>OMG group</taxon>
        <taxon>OM182 clade</taxon>
    </lineage>
</organism>
<evidence type="ECO:0000256" key="5">
    <source>
        <dbReference type="ARBA" id="ARBA00022691"/>
    </source>
</evidence>
<dbReference type="Pfam" id="PF02390">
    <property type="entry name" value="Methyltransf_4"/>
    <property type="match status" value="1"/>
</dbReference>
<comment type="caution">
    <text evidence="7">Lacks conserved residue(s) required for the propagation of feature annotation.</text>
</comment>
<dbReference type="SUPFAM" id="SSF53335">
    <property type="entry name" value="S-adenosyl-L-methionine-dependent methyltransferases"/>
    <property type="match status" value="1"/>
</dbReference>
<feature type="binding site" evidence="7">
    <location>
        <position position="79"/>
    </location>
    <ligand>
        <name>S-adenosyl-L-methionine</name>
        <dbReference type="ChEBI" id="CHEBI:59789"/>
    </ligand>
</feature>
<dbReference type="PANTHER" id="PTHR23417">
    <property type="entry name" value="3-DEOXY-D-MANNO-OCTULOSONIC-ACID TRANSFERASE/TRNA GUANINE-N 7 - -METHYLTRANSFERASE"/>
    <property type="match status" value="1"/>
</dbReference>
<evidence type="ECO:0000256" key="6">
    <source>
        <dbReference type="ARBA" id="ARBA00022694"/>
    </source>
</evidence>
<sequence length="221" mass="25208">MESRQVRSYVLRQGRMTAAQRSSISKYWKSFGIDPMAGFNPLESFPREGPLTVEIGFGMGDSLLAMAKAESGRNFLGLEVHGPGIGHLLLGVSESEIKNIRVMKIDALTALEKHLPENSVNRLQIFFPDPWPKKKHQKRRLVNAGFLDLAARVLEQNGLVHIATDWADYADQIKYTFLNDCRFLSTEVPDRVETKYEKRGIRYGNQIFDIAYRFCDLIDQK</sequence>
<dbReference type="InterPro" id="IPR055361">
    <property type="entry name" value="tRNA_methyltr_TrmB_bact"/>
</dbReference>
<comment type="similarity">
    <text evidence="7">Belongs to the class I-like SAM-binding methyltransferase superfamily. TrmB family.</text>
</comment>
<evidence type="ECO:0000256" key="3">
    <source>
        <dbReference type="ARBA" id="ARBA00022603"/>
    </source>
</evidence>
<dbReference type="InterPro" id="IPR003358">
    <property type="entry name" value="tRNA_(Gua-N-7)_MeTrfase_Trmb"/>
</dbReference>
<protein>
    <recommendedName>
        <fullName evidence="7">tRNA (guanine-N(7)-)-methyltransferase</fullName>
        <ecNumber evidence="7">2.1.1.33</ecNumber>
    </recommendedName>
    <alternativeName>
        <fullName evidence="7">tRNA (guanine(46)-N(7))-methyltransferase</fullName>
    </alternativeName>
    <alternativeName>
        <fullName evidence="7">tRNA(m7G46)-methyltransferase</fullName>
    </alternativeName>
</protein>
<dbReference type="HAMAP" id="MF_01057">
    <property type="entry name" value="tRNA_methyltr_TrmB"/>
    <property type="match status" value="1"/>
</dbReference>
<dbReference type="GO" id="GO:0008176">
    <property type="term" value="F:tRNA (guanine(46)-N7)-methyltransferase activity"/>
    <property type="evidence" value="ECO:0007669"/>
    <property type="project" value="UniProtKB-UniRule"/>
</dbReference>